<evidence type="ECO:0000313" key="2">
    <source>
        <dbReference type="EMBL" id="KAA6438220.1"/>
    </source>
</evidence>
<keyword evidence="3" id="KW-1185">Reference proteome</keyword>
<dbReference type="PROSITE" id="PS51257">
    <property type="entry name" value="PROKAR_LIPOPROTEIN"/>
    <property type="match status" value="1"/>
</dbReference>
<gene>
    <name evidence="2" type="ORF">FEM33_16060</name>
</gene>
<dbReference type="OrthoDB" id="963678at2"/>
<reference evidence="2 3" key="1">
    <citation type="submission" date="2019-05" db="EMBL/GenBank/DDBJ databases">
        <authorList>
            <person name="Qu J.-H."/>
        </authorList>
    </citation>
    <scope>NUCLEOTIDE SEQUENCE [LARGE SCALE GENOMIC DNA]</scope>
    <source>
        <strain evidence="2 3">NS28</strain>
    </source>
</reference>
<dbReference type="Proteomes" id="UP000323994">
    <property type="component" value="Unassembled WGS sequence"/>
</dbReference>
<dbReference type="EMBL" id="VBSN01000049">
    <property type="protein sequence ID" value="KAA6438220.1"/>
    <property type="molecule type" value="Genomic_DNA"/>
</dbReference>
<feature type="signal peptide" evidence="1">
    <location>
        <begin position="1"/>
        <end position="23"/>
    </location>
</feature>
<dbReference type="RefSeq" id="WP_139013024.1">
    <property type="nucleotide sequence ID" value="NZ_VBSN01000049.1"/>
</dbReference>
<protein>
    <submittedName>
        <fullName evidence="2">Uncharacterized protein</fullName>
    </submittedName>
</protein>
<evidence type="ECO:0000313" key="3">
    <source>
        <dbReference type="Proteomes" id="UP000323994"/>
    </source>
</evidence>
<dbReference type="AlphaFoldDB" id="A0A5M8QT46"/>
<name>A0A5M8QT46_9BACT</name>
<organism evidence="2 3">
    <name type="scientific">Dyadobacter flavalbus</name>
    <dbReference type="NCBI Taxonomy" id="2579942"/>
    <lineage>
        <taxon>Bacteria</taxon>
        <taxon>Pseudomonadati</taxon>
        <taxon>Bacteroidota</taxon>
        <taxon>Cytophagia</taxon>
        <taxon>Cytophagales</taxon>
        <taxon>Spirosomataceae</taxon>
        <taxon>Dyadobacter</taxon>
    </lineage>
</organism>
<feature type="chain" id="PRO_5024331600" evidence="1">
    <location>
        <begin position="24"/>
        <end position="278"/>
    </location>
</feature>
<accession>A0A5M8QT46</accession>
<comment type="caution">
    <text evidence="2">The sequence shown here is derived from an EMBL/GenBank/DDBJ whole genome shotgun (WGS) entry which is preliminary data.</text>
</comment>
<sequence>MLKHSVKVFCILLALLGSSCSLQDHTIPEPENPDPGTPVTNEFKVSTTGVKQEGDKLYLQGNVDQVDFTHQIDPNDDGDIGIVGFLVSSRVTNDTPINPDPRYDTDPSVRFYFLKDFVDYPSGYLEIGPVSILEPFAFTEIYFRTVLILKDKVIYGNVFHQSGLSLPANITPWKLTTNSYVADGSLHLSLTEQGQIPGQEVGFVVSYKEKDSDKIKDTPTILDKRIVIDWRNGSKGSYLKKSGYLQKINFNYTELYFRSYLILQDGSIVYGNVVHVKK</sequence>
<proteinExistence type="predicted"/>
<keyword evidence="1" id="KW-0732">Signal</keyword>
<evidence type="ECO:0000256" key="1">
    <source>
        <dbReference type="SAM" id="SignalP"/>
    </source>
</evidence>